<feature type="domain" description="Immunity protein 72" evidence="1">
    <location>
        <begin position="215"/>
        <end position="293"/>
    </location>
</feature>
<evidence type="ECO:0000259" key="1">
    <source>
        <dbReference type="Pfam" id="PF15584"/>
    </source>
</evidence>
<dbReference type="Pfam" id="PF15584">
    <property type="entry name" value="Imm72"/>
    <property type="match status" value="1"/>
</dbReference>
<dbReference type="Proteomes" id="UP000433577">
    <property type="component" value="Chromosome 4"/>
</dbReference>
<reference evidence="3 4" key="1">
    <citation type="submission" date="2019-12" db="EMBL/GenBank/DDBJ databases">
        <title>Paraburkholderia acidiphila 7Q-K02 sp. nov and Paraburkholderia acidisoli DHF22 sp. nov., two strains isolated from forest soil.</title>
        <authorList>
            <person name="Gao Z."/>
            <person name="Qiu L."/>
        </authorList>
    </citation>
    <scope>NUCLEOTIDE SEQUENCE [LARGE SCALE GENOMIC DNA]</scope>
    <source>
        <strain evidence="3 4">DHF22</strain>
    </source>
</reference>
<dbReference type="InterPro" id="IPR028966">
    <property type="entry name" value="Imm72"/>
</dbReference>
<name>A0A7Z2GQC1_9BURK</name>
<dbReference type="RefSeq" id="WP_158957110.1">
    <property type="nucleotide sequence ID" value="NZ_CP046916.1"/>
</dbReference>
<evidence type="ECO:0000259" key="2">
    <source>
        <dbReference type="Pfam" id="PF15602"/>
    </source>
</evidence>
<dbReference type="EMBL" id="CP046916">
    <property type="protein sequence ID" value="QGZ66046.1"/>
    <property type="molecule type" value="Genomic_DNA"/>
</dbReference>
<evidence type="ECO:0000313" key="4">
    <source>
        <dbReference type="Proteomes" id="UP000433577"/>
    </source>
</evidence>
<sequence length="357" mass="40172">MLNTFTMTPEQEQDARAKAFYLLKKWTSLTFLNHAVNLYRNFLDAYAKQLNTPSENQEELESHYACVFLRPLVQMEDGIEILRMGANKRSAYRALVAGSERSGDQLFGRSADELGRVHDPFFQALGLRDTNYTDSIYATGYAEGVWIAELSCGVLKCTANLDFTGLLTAGKRADGGTRIFEHWTYESIFQDARFPAWRHWPPGRNYPPVLPPCPPQNESNGAEVNSGQEIPVEGIWEPWLAEGKVGCPNYFLKGSIAHPYLLEGSNDERPVRWRLLWEDDRYRGGSLPAEEAALFLAVAPQLTPRALPGALCPRSGYWQHDAARDTVFIEAGTPMPGPEQTPWGVLIWRFCDPQPAD</sequence>
<keyword evidence="4" id="KW-1185">Reference proteome</keyword>
<organism evidence="3 4">
    <name type="scientific">Paraburkholderia acidisoli</name>
    <dbReference type="NCBI Taxonomy" id="2571748"/>
    <lineage>
        <taxon>Bacteria</taxon>
        <taxon>Pseudomonadati</taxon>
        <taxon>Pseudomonadota</taxon>
        <taxon>Betaproteobacteria</taxon>
        <taxon>Burkholderiales</taxon>
        <taxon>Burkholderiaceae</taxon>
        <taxon>Paraburkholderia</taxon>
    </lineage>
</organism>
<dbReference type="Pfam" id="PF15602">
    <property type="entry name" value="Imm71"/>
    <property type="match status" value="1"/>
</dbReference>
<gene>
    <name evidence="3" type="ORF">FAZ98_29975</name>
</gene>
<accession>A0A7Z2GQC1</accession>
<protein>
    <recommendedName>
        <fullName evidence="5">Immunity protein 72 of polymorphic toxin system</fullName>
    </recommendedName>
</protein>
<dbReference type="InterPro" id="IPR028950">
    <property type="entry name" value="Imm71"/>
</dbReference>
<dbReference type="OrthoDB" id="6670599at2"/>
<evidence type="ECO:0008006" key="5">
    <source>
        <dbReference type="Google" id="ProtNLM"/>
    </source>
</evidence>
<dbReference type="AlphaFoldDB" id="A0A7Z2GQC1"/>
<feature type="domain" description="Immunity protein 71" evidence="2">
    <location>
        <begin position="10"/>
        <end position="195"/>
    </location>
</feature>
<dbReference type="KEGG" id="pacs:FAZ98_29975"/>
<proteinExistence type="predicted"/>
<evidence type="ECO:0000313" key="3">
    <source>
        <dbReference type="EMBL" id="QGZ66046.1"/>
    </source>
</evidence>